<protein>
    <recommendedName>
        <fullName evidence="1">Pyridoxamine 5'-phosphate oxidase N-terminal domain-containing protein</fullName>
    </recommendedName>
</protein>
<organism evidence="2 3">
    <name type="scientific">Chondromyces apiculatus DSM 436</name>
    <dbReference type="NCBI Taxonomy" id="1192034"/>
    <lineage>
        <taxon>Bacteria</taxon>
        <taxon>Pseudomonadati</taxon>
        <taxon>Myxococcota</taxon>
        <taxon>Polyangia</taxon>
        <taxon>Polyangiales</taxon>
        <taxon>Polyangiaceae</taxon>
        <taxon>Chondromyces</taxon>
    </lineage>
</organism>
<sequence>MQVRSVEALEQVVGSRPLGVMMKSLDALDRHCVRLLALSPFAVVGYADAEGRARAMAVGGTPGFAKVAGGTLRITLHQPAAVASNVGCGLLFFIPGLGETLRVNGRGNVEGDTLIVTVEEAFAHCAKALLRSSFWAAPPKEPPPAPVPPLAVSAVQAGPLADPEVLAWIARTPFVVLTSWDAGGLADASPKGDPVGFLRLQGGRLLVPDRPGNRRTDTFHNVIEQPRLAMLALVPGEERALEISAEGSFTTEPALLASMAVAGKTPKIALVLDPKEARLAPAPALAAAKLWDASRHVPAAELPSMAEVFIDHVKQNRQRGAGAAVVRALASKRVMGWALAKDYEKNQY</sequence>
<evidence type="ECO:0000313" key="2">
    <source>
        <dbReference type="EMBL" id="EYF07628.1"/>
    </source>
</evidence>
<dbReference type="EMBL" id="ASRX01000008">
    <property type="protein sequence ID" value="EYF07628.1"/>
    <property type="molecule type" value="Genomic_DNA"/>
</dbReference>
<dbReference type="Gene3D" id="2.30.110.10">
    <property type="entry name" value="Electron Transport, Fmn-binding Protein, Chain A"/>
    <property type="match status" value="1"/>
</dbReference>
<dbReference type="PANTHER" id="PTHR42815">
    <property type="entry name" value="FAD-BINDING, PUTATIVE (AFU_ORTHOLOGUE AFUA_6G07600)-RELATED"/>
    <property type="match status" value="1"/>
</dbReference>
<dbReference type="SUPFAM" id="SSF50475">
    <property type="entry name" value="FMN-binding split barrel"/>
    <property type="match status" value="1"/>
</dbReference>
<dbReference type="STRING" id="1192034.CAP_8129"/>
<dbReference type="InterPro" id="IPR012349">
    <property type="entry name" value="Split_barrel_FMN-bd"/>
</dbReference>
<accession>A0A017TEB8</accession>
<feature type="domain" description="Pyridoxamine 5'-phosphate oxidase N-terminal" evidence="1">
    <location>
        <begin position="162"/>
        <end position="278"/>
    </location>
</feature>
<evidence type="ECO:0000313" key="3">
    <source>
        <dbReference type="Proteomes" id="UP000019678"/>
    </source>
</evidence>
<dbReference type="InterPro" id="IPR011576">
    <property type="entry name" value="Pyridox_Oxase_N"/>
</dbReference>
<keyword evidence="3" id="KW-1185">Reference proteome</keyword>
<dbReference type="Proteomes" id="UP000019678">
    <property type="component" value="Unassembled WGS sequence"/>
</dbReference>
<name>A0A017TEB8_9BACT</name>
<comment type="caution">
    <text evidence="2">The sequence shown here is derived from an EMBL/GenBank/DDBJ whole genome shotgun (WGS) entry which is preliminary data.</text>
</comment>
<dbReference type="Pfam" id="PF01243">
    <property type="entry name" value="PNPOx_N"/>
    <property type="match status" value="1"/>
</dbReference>
<gene>
    <name evidence="2" type="ORF">CAP_8129</name>
</gene>
<dbReference type="AlphaFoldDB" id="A0A017TEB8"/>
<dbReference type="eggNOG" id="COG3576">
    <property type="taxonomic scope" value="Bacteria"/>
</dbReference>
<proteinExistence type="predicted"/>
<reference evidence="2 3" key="1">
    <citation type="submission" date="2013-05" db="EMBL/GenBank/DDBJ databases">
        <title>Genome assembly of Chondromyces apiculatus DSM 436.</title>
        <authorList>
            <person name="Sharma G."/>
            <person name="Khatri I."/>
            <person name="Kaur C."/>
            <person name="Mayilraj S."/>
            <person name="Subramanian S."/>
        </authorList>
    </citation>
    <scope>NUCLEOTIDE SEQUENCE [LARGE SCALE GENOMIC DNA]</scope>
    <source>
        <strain evidence="2 3">DSM 436</strain>
    </source>
</reference>
<dbReference type="PANTHER" id="PTHR42815:SF2">
    <property type="entry name" value="FAD-BINDING, PUTATIVE (AFU_ORTHOLOGUE AFUA_6G07600)-RELATED"/>
    <property type="match status" value="1"/>
</dbReference>
<evidence type="ECO:0000259" key="1">
    <source>
        <dbReference type="Pfam" id="PF01243"/>
    </source>
</evidence>